<proteinExistence type="inferred from homology"/>
<dbReference type="PROSITE" id="PS51819">
    <property type="entry name" value="VOC"/>
    <property type="match status" value="1"/>
</dbReference>
<dbReference type="Pfam" id="PF13669">
    <property type="entry name" value="Glyoxalase_4"/>
    <property type="match status" value="1"/>
</dbReference>
<feature type="compositionally biased region" description="Low complexity" evidence="10">
    <location>
        <begin position="65"/>
        <end position="77"/>
    </location>
</feature>
<dbReference type="GO" id="GO:0051213">
    <property type="term" value="F:dioxygenase activity"/>
    <property type="evidence" value="ECO:0007669"/>
    <property type="project" value="UniProtKB-KW"/>
</dbReference>
<feature type="region of interest" description="Disordered" evidence="10">
    <location>
        <begin position="65"/>
        <end position="118"/>
    </location>
</feature>
<gene>
    <name evidence="12" type="ORF">BCR44DRAFT_141873</name>
</gene>
<dbReference type="GO" id="GO:0046491">
    <property type="term" value="P:L-methylmalonyl-CoA metabolic process"/>
    <property type="evidence" value="ECO:0007669"/>
    <property type="project" value="TreeGrafter"/>
</dbReference>
<evidence type="ECO:0000256" key="8">
    <source>
        <dbReference type="ARBA" id="ARBA00071337"/>
    </source>
</evidence>
<feature type="compositionally biased region" description="Low complexity" evidence="10">
    <location>
        <begin position="1"/>
        <end position="16"/>
    </location>
</feature>
<evidence type="ECO:0000313" key="13">
    <source>
        <dbReference type="Proteomes" id="UP000193411"/>
    </source>
</evidence>
<dbReference type="OrthoDB" id="16820at2759"/>
<comment type="caution">
    <text evidence="12">The sequence shown here is derived from an EMBL/GenBank/DDBJ whole genome shotgun (WGS) entry which is preliminary data.</text>
</comment>
<evidence type="ECO:0000256" key="10">
    <source>
        <dbReference type="SAM" id="MobiDB-lite"/>
    </source>
</evidence>
<comment type="catalytic activity">
    <reaction evidence="5">
        <text>(R)-methylmalonyl-CoA = (S)-methylmalonyl-CoA</text>
        <dbReference type="Rhea" id="RHEA:20553"/>
        <dbReference type="ChEBI" id="CHEBI:57326"/>
        <dbReference type="ChEBI" id="CHEBI:57327"/>
        <dbReference type="EC" id="5.1.99.1"/>
    </reaction>
    <physiologicalReaction direction="right-to-left" evidence="5">
        <dbReference type="Rhea" id="RHEA:20555"/>
    </physiologicalReaction>
</comment>
<feature type="region of interest" description="Disordered" evidence="10">
    <location>
        <begin position="147"/>
        <end position="172"/>
    </location>
</feature>
<feature type="compositionally biased region" description="Low complexity" evidence="10">
    <location>
        <begin position="150"/>
        <end position="170"/>
    </location>
</feature>
<dbReference type="AlphaFoldDB" id="A0A1Y2HLR7"/>
<protein>
    <recommendedName>
        <fullName evidence="8">Methylmalonyl-CoA epimerase, mitochondrial</fullName>
        <ecNumber evidence="7">5.1.99.1</ecNumber>
    </recommendedName>
    <alternativeName>
        <fullName evidence="9">DL-methylmalonyl-CoA racemase</fullName>
    </alternativeName>
</protein>
<reference evidence="12 13" key="1">
    <citation type="submission" date="2016-07" db="EMBL/GenBank/DDBJ databases">
        <title>Pervasive Adenine N6-methylation of Active Genes in Fungi.</title>
        <authorList>
            <consortium name="DOE Joint Genome Institute"/>
            <person name="Mondo S.J."/>
            <person name="Dannebaum R.O."/>
            <person name="Kuo R.C."/>
            <person name="Labutti K."/>
            <person name="Haridas S."/>
            <person name="Kuo A."/>
            <person name="Salamov A."/>
            <person name="Ahrendt S.R."/>
            <person name="Lipzen A."/>
            <person name="Sullivan W."/>
            <person name="Andreopoulos W.B."/>
            <person name="Clum A."/>
            <person name="Lindquist E."/>
            <person name="Daum C."/>
            <person name="Ramamoorthy G.K."/>
            <person name="Gryganskyi A."/>
            <person name="Culley D."/>
            <person name="Magnuson J.K."/>
            <person name="James T.Y."/>
            <person name="O'Malley M.A."/>
            <person name="Stajich J.E."/>
            <person name="Spatafora J.W."/>
            <person name="Visel A."/>
            <person name="Grigoriev I.V."/>
        </authorList>
    </citation>
    <scope>NUCLEOTIDE SEQUENCE [LARGE SCALE GENOMIC DNA]</scope>
    <source>
        <strain evidence="12 13">PL171</strain>
    </source>
</reference>
<keyword evidence="12" id="KW-0223">Dioxygenase</keyword>
<evidence type="ECO:0000256" key="7">
    <source>
        <dbReference type="ARBA" id="ARBA00066411"/>
    </source>
</evidence>
<dbReference type="GO" id="GO:0046872">
    <property type="term" value="F:metal ion binding"/>
    <property type="evidence" value="ECO:0007669"/>
    <property type="project" value="UniProtKB-KW"/>
</dbReference>
<evidence type="ECO:0000256" key="1">
    <source>
        <dbReference type="ARBA" id="ARBA00009308"/>
    </source>
</evidence>
<evidence type="ECO:0000256" key="3">
    <source>
        <dbReference type="ARBA" id="ARBA00023235"/>
    </source>
</evidence>
<dbReference type="InterPro" id="IPR029068">
    <property type="entry name" value="Glyas_Bleomycin-R_OHBP_Dase"/>
</dbReference>
<name>A0A1Y2HLR7_9FUNG</name>
<accession>A0A1Y2HLR7</accession>
<dbReference type="CDD" id="cd07249">
    <property type="entry name" value="MMCE"/>
    <property type="match status" value="1"/>
</dbReference>
<sequence length="311" mass="33223">MSVTQAPSLPLALSPSRSTSPIREEEPSNANLPGKAVTTTTNSTSTVSKLRRRASFLLPLLTSPSILSSTPRSNSTSAVNSPINTSPPLSPGSSSLSALPSALASQDKHQQQLTRRASMSQMLSRNLKSIVSAAAPQARAMTQVVRRLSMSRTVSQSSPSSPTSTSSELPPKSHPVWRLGALNHVAIAVPDLAKATAFYRDILRATSVSEAVALPEHGVYTVFINLGNTKIELLHPYGEKSPIQKFLEKNKDGGIHHVCIEVDNIDNALADITAKGIRSLDKKPKIGAHGKPVFFCHPKDCGGVLVEFEQK</sequence>
<keyword evidence="2" id="KW-0479">Metal-binding</keyword>
<evidence type="ECO:0000313" key="12">
    <source>
        <dbReference type="EMBL" id="ORZ34643.1"/>
    </source>
</evidence>
<keyword evidence="13" id="KW-1185">Reference proteome</keyword>
<dbReference type="InterPro" id="IPR017515">
    <property type="entry name" value="MeMalonyl-CoA_epimerase"/>
</dbReference>
<dbReference type="EC" id="5.1.99.1" evidence="7"/>
<feature type="domain" description="VOC" evidence="11">
    <location>
        <begin position="181"/>
        <end position="311"/>
    </location>
</feature>
<evidence type="ECO:0000259" key="11">
    <source>
        <dbReference type="PROSITE" id="PS51819"/>
    </source>
</evidence>
<dbReference type="InterPro" id="IPR051785">
    <property type="entry name" value="MMCE/EMCE_epimerase"/>
</dbReference>
<evidence type="ECO:0000256" key="9">
    <source>
        <dbReference type="ARBA" id="ARBA00081771"/>
    </source>
</evidence>
<dbReference type="PANTHER" id="PTHR43048">
    <property type="entry name" value="METHYLMALONYL-COA EPIMERASE"/>
    <property type="match status" value="1"/>
</dbReference>
<dbReference type="PANTHER" id="PTHR43048:SF3">
    <property type="entry name" value="METHYLMALONYL-COA EPIMERASE, MITOCHONDRIAL"/>
    <property type="match status" value="1"/>
</dbReference>
<dbReference type="NCBIfam" id="TIGR03081">
    <property type="entry name" value="metmalonyl_epim"/>
    <property type="match status" value="1"/>
</dbReference>
<dbReference type="InterPro" id="IPR037523">
    <property type="entry name" value="VOC_core"/>
</dbReference>
<dbReference type="EMBL" id="MCFL01000027">
    <property type="protein sequence ID" value="ORZ34643.1"/>
    <property type="molecule type" value="Genomic_DNA"/>
</dbReference>
<dbReference type="SUPFAM" id="SSF54593">
    <property type="entry name" value="Glyoxalase/Bleomycin resistance protein/Dihydroxybiphenyl dioxygenase"/>
    <property type="match status" value="1"/>
</dbReference>
<feature type="compositionally biased region" description="Low complexity" evidence="10">
    <location>
        <begin position="37"/>
        <end position="48"/>
    </location>
</feature>
<organism evidence="12 13">
    <name type="scientific">Catenaria anguillulae PL171</name>
    <dbReference type="NCBI Taxonomy" id="765915"/>
    <lineage>
        <taxon>Eukaryota</taxon>
        <taxon>Fungi</taxon>
        <taxon>Fungi incertae sedis</taxon>
        <taxon>Blastocladiomycota</taxon>
        <taxon>Blastocladiomycetes</taxon>
        <taxon>Blastocladiales</taxon>
        <taxon>Catenariaceae</taxon>
        <taxon>Catenaria</taxon>
    </lineage>
</organism>
<dbReference type="STRING" id="765915.A0A1Y2HLR7"/>
<keyword evidence="12" id="KW-0560">Oxidoreductase</keyword>
<evidence type="ECO:0000256" key="5">
    <source>
        <dbReference type="ARBA" id="ARBA00050406"/>
    </source>
</evidence>
<comment type="similarity">
    <text evidence="1">Belongs to the methylmalonyl-CoA epimerase family.</text>
</comment>
<keyword evidence="4" id="KW-0170">Cobalt</keyword>
<keyword evidence="3" id="KW-0413">Isomerase</keyword>
<comment type="function">
    <text evidence="6">Methylmalonyl-CoA epimerase involved in propionyl-CoA metabolism.</text>
</comment>
<feature type="region of interest" description="Disordered" evidence="10">
    <location>
        <begin position="1"/>
        <end position="48"/>
    </location>
</feature>
<evidence type="ECO:0000256" key="6">
    <source>
        <dbReference type="ARBA" id="ARBA00053742"/>
    </source>
</evidence>
<dbReference type="GO" id="GO:0005739">
    <property type="term" value="C:mitochondrion"/>
    <property type="evidence" value="ECO:0007669"/>
    <property type="project" value="TreeGrafter"/>
</dbReference>
<evidence type="ECO:0000256" key="2">
    <source>
        <dbReference type="ARBA" id="ARBA00022723"/>
    </source>
</evidence>
<dbReference type="FunFam" id="3.10.180.10:FF:000003">
    <property type="entry name" value="Methylmalonyl-CoA epimerase, mitochondrial"/>
    <property type="match status" value="1"/>
</dbReference>
<dbReference type="GO" id="GO:0004493">
    <property type="term" value="F:methylmalonyl-CoA epimerase activity"/>
    <property type="evidence" value="ECO:0007669"/>
    <property type="project" value="UniProtKB-EC"/>
</dbReference>
<evidence type="ECO:0000256" key="4">
    <source>
        <dbReference type="ARBA" id="ARBA00023285"/>
    </source>
</evidence>
<dbReference type="Gene3D" id="3.10.180.10">
    <property type="entry name" value="2,3-Dihydroxybiphenyl 1,2-Dioxygenase, domain 1"/>
    <property type="match status" value="1"/>
</dbReference>
<feature type="compositionally biased region" description="Low complexity" evidence="10">
    <location>
        <begin position="91"/>
        <end position="105"/>
    </location>
</feature>
<dbReference type="Proteomes" id="UP000193411">
    <property type="component" value="Unassembled WGS sequence"/>
</dbReference>